<evidence type="ECO:0000313" key="1">
    <source>
        <dbReference type="EMBL" id="KAK5839100.1"/>
    </source>
</evidence>
<dbReference type="Proteomes" id="UP001358586">
    <property type="component" value="Chromosome 3"/>
</dbReference>
<accession>A0ABR0QIG1</accession>
<comment type="caution">
    <text evidence="1">The sequence shown here is derived from an EMBL/GenBank/DDBJ whole genome shotgun (WGS) entry which is preliminary data.</text>
</comment>
<organism evidence="1 2">
    <name type="scientific">Gossypium arboreum</name>
    <name type="common">Tree cotton</name>
    <name type="synonym">Gossypium nanking</name>
    <dbReference type="NCBI Taxonomy" id="29729"/>
    <lineage>
        <taxon>Eukaryota</taxon>
        <taxon>Viridiplantae</taxon>
        <taxon>Streptophyta</taxon>
        <taxon>Embryophyta</taxon>
        <taxon>Tracheophyta</taxon>
        <taxon>Spermatophyta</taxon>
        <taxon>Magnoliopsida</taxon>
        <taxon>eudicotyledons</taxon>
        <taxon>Gunneridae</taxon>
        <taxon>Pentapetalae</taxon>
        <taxon>rosids</taxon>
        <taxon>malvids</taxon>
        <taxon>Malvales</taxon>
        <taxon>Malvaceae</taxon>
        <taxon>Malvoideae</taxon>
        <taxon>Gossypium</taxon>
    </lineage>
</organism>
<name>A0ABR0QIG1_GOSAR</name>
<proteinExistence type="predicted"/>
<evidence type="ECO:0000313" key="2">
    <source>
        <dbReference type="Proteomes" id="UP001358586"/>
    </source>
</evidence>
<gene>
    <name evidence="1" type="ORF">PVK06_007862</name>
</gene>
<protein>
    <submittedName>
        <fullName evidence="1">Uncharacterized protein</fullName>
    </submittedName>
</protein>
<dbReference type="EMBL" id="JARKNE010000003">
    <property type="protein sequence ID" value="KAK5839100.1"/>
    <property type="molecule type" value="Genomic_DNA"/>
</dbReference>
<sequence length="74" mass="8769">MEKTLIVLACIDIDIALREEQLAPLTTASTVDVKRDFERWDHSNHMSLMIMKHNIPKDFKGREFEYITQVKYFP</sequence>
<keyword evidence="2" id="KW-1185">Reference proteome</keyword>
<reference evidence="1 2" key="1">
    <citation type="submission" date="2023-03" db="EMBL/GenBank/DDBJ databases">
        <title>WGS of Gossypium arboreum.</title>
        <authorList>
            <person name="Yu D."/>
        </authorList>
    </citation>
    <scope>NUCLEOTIDE SEQUENCE [LARGE SCALE GENOMIC DNA]</scope>
    <source>
        <tissue evidence="1">Leaf</tissue>
    </source>
</reference>